<evidence type="ECO:0000313" key="6">
    <source>
        <dbReference type="EMBL" id="QHO63747.1"/>
    </source>
</evidence>
<name>A0A857N6E9_9BACT</name>
<dbReference type="SUPFAM" id="SSF52313">
    <property type="entry name" value="Ribosomal protein S2"/>
    <property type="match status" value="1"/>
</dbReference>
<dbReference type="InterPro" id="IPR005706">
    <property type="entry name" value="Ribosomal_uS2_bac/mit/plastid"/>
</dbReference>
<keyword evidence="7" id="KW-1185">Reference proteome</keyword>
<dbReference type="PANTHER" id="PTHR12534">
    <property type="entry name" value="30S RIBOSOMAL PROTEIN S2 PROKARYOTIC AND ORGANELLAR"/>
    <property type="match status" value="1"/>
</dbReference>
<gene>
    <name evidence="5" type="primary">rpsB</name>
    <name evidence="6" type="ORF">MICH65_0766</name>
</gene>
<dbReference type="PROSITE" id="PS00962">
    <property type="entry name" value="RIBOSOMAL_S2_1"/>
    <property type="match status" value="1"/>
</dbReference>
<evidence type="ECO:0000313" key="7">
    <source>
        <dbReference type="Proteomes" id="UP000463983"/>
    </source>
</evidence>
<dbReference type="GO" id="GO:0015935">
    <property type="term" value="C:small ribosomal subunit"/>
    <property type="evidence" value="ECO:0007669"/>
    <property type="project" value="InterPro"/>
</dbReference>
<dbReference type="GO" id="GO:0003735">
    <property type="term" value="F:structural constituent of ribosome"/>
    <property type="evidence" value="ECO:0007669"/>
    <property type="project" value="InterPro"/>
</dbReference>
<dbReference type="CDD" id="cd01425">
    <property type="entry name" value="RPS2"/>
    <property type="match status" value="1"/>
</dbReference>
<dbReference type="InterPro" id="IPR018130">
    <property type="entry name" value="Ribosomal_uS2_CS"/>
</dbReference>
<dbReference type="Gene3D" id="1.10.287.610">
    <property type="entry name" value="Helix hairpin bin"/>
    <property type="match status" value="1"/>
</dbReference>
<dbReference type="Proteomes" id="UP000463983">
    <property type="component" value="Chromosome"/>
</dbReference>
<comment type="similarity">
    <text evidence="1 5">Belongs to the universal ribosomal protein uS2 family.</text>
</comment>
<dbReference type="FunFam" id="1.10.287.610:FF:000001">
    <property type="entry name" value="30S ribosomal protein S2"/>
    <property type="match status" value="1"/>
</dbReference>
<evidence type="ECO:0000256" key="2">
    <source>
        <dbReference type="ARBA" id="ARBA00022980"/>
    </source>
</evidence>
<dbReference type="RefSeq" id="WP_161932109.1">
    <property type="nucleotide sequence ID" value="NZ_CP047901.1"/>
</dbReference>
<keyword evidence="2 5" id="KW-0689">Ribosomal protein</keyword>
<dbReference type="AlphaFoldDB" id="A0A857N6E9"/>
<keyword evidence="3 5" id="KW-0687">Ribonucleoprotein</keyword>
<dbReference type="GO" id="GO:0006412">
    <property type="term" value="P:translation"/>
    <property type="evidence" value="ECO:0007669"/>
    <property type="project" value="UniProtKB-UniRule"/>
</dbReference>
<sequence length="242" mass="26963">MATKQKKFSVDLEALLEAGAHFGHQVKRWNPRMHEYIWAARDGVHIFDLAVTAEKLEEACEFLSKAASEGKKIVMVGTKRQASEIVKEAAKKAGVFYVTERWLGGTITNWGQIKGRVKKLEDLKAGREAGEFKKYTKREQVLIDREIDRLERFFGGLVGLNSLPDVLFVVDTQKERIAVREAKSRGIKVVGVIDSNADPALVDYVIPANDDAVRSIKIIVETVGEALELGVKNSKKVNDGKN</sequence>
<proteinExistence type="inferred from homology"/>
<accession>A0A857N6E9</accession>
<evidence type="ECO:0000256" key="1">
    <source>
        <dbReference type="ARBA" id="ARBA00006242"/>
    </source>
</evidence>
<protein>
    <recommendedName>
        <fullName evidence="4 5">Small ribosomal subunit protein uS2</fullName>
    </recommendedName>
</protein>
<evidence type="ECO:0000256" key="5">
    <source>
        <dbReference type="HAMAP-Rule" id="MF_00291"/>
    </source>
</evidence>
<dbReference type="PRINTS" id="PR00395">
    <property type="entry name" value="RIBOSOMALS2"/>
</dbReference>
<dbReference type="InterPro" id="IPR023591">
    <property type="entry name" value="Ribosomal_uS2_flav_dom_sf"/>
</dbReference>
<dbReference type="NCBIfam" id="TIGR01011">
    <property type="entry name" value="rpsB_bact"/>
    <property type="match status" value="1"/>
</dbReference>
<dbReference type="KEGG" id="caqa:MICH65_0766"/>
<dbReference type="HAMAP" id="MF_00291_B">
    <property type="entry name" value="Ribosomal_uS2_B"/>
    <property type="match status" value="1"/>
</dbReference>
<dbReference type="PANTHER" id="PTHR12534:SF0">
    <property type="entry name" value="SMALL RIBOSOMAL SUBUNIT PROTEIN US2M"/>
    <property type="match status" value="1"/>
</dbReference>
<dbReference type="EMBL" id="CP047901">
    <property type="protein sequence ID" value="QHO63747.1"/>
    <property type="molecule type" value="Genomic_DNA"/>
</dbReference>
<dbReference type="InterPro" id="IPR001865">
    <property type="entry name" value="Ribosomal_uS2"/>
</dbReference>
<evidence type="ECO:0000256" key="3">
    <source>
        <dbReference type="ARBA" id="ARBA00023274"/>
    </source>
</evidence>
<reference evidence="7" key="1">
    <citation type="journal article" date="2020" name="Microorganisms">
        <title>Complete Genome of a Member of a New Bacterial Lineage in the Microgenomates Group Reveals an Unusual Nucleotide Composition Disparity Between Two Strands of DNA and Limited Metabolic Potential.</title>
        <authorList>
            <person name="Kadnikov V.V."/>
            <person name="Mardanov A.V."/>
            <person name="Beletsky A.V."/>
            <person name="Karnachuk O.V."/>
            <person name="Ravin N.V."/>
        </authorList>
    </citation>
    <scope>NUCLEOTIDE SEQUENCE [LARGE SCALE GENOMIC DNA]</scope>
</reference>
<organism evidence="6 7">
    <name type="scientific">Candidatus Chazhemtobacterium aquaticus</name>
    <dbReference type="NCBI Taxonomy" id="2715735"/>
    <lineage>
        <taxon>Bacteria</taxon>
        <taxon>Candidatus Chazhemtobacteraceae</taxon>
        <taxon>Candidatus Chazhemtobacterium</taxon>
    </lineage>
</organism>
<evidence type="ECO:0000256" key="4">
    <source>
        <dbReference type="ARBA" id="ARBA00035256"/>
    </source>
</evidence>
<dbReference type="Pfam" id="PF00318">
    <property type="entry name" value="Ribosomal_S2"/>
    <property type="match status" value="1"/>
</dbReference>
<dbReference type="Gene3D" id="3.40.50.10490">
    <property type="entry name" value="Glucose-6-phosphate isomerase like protein, domain 1"/>
    <property type="match status" value="1"/>
</dbReference>